<dbReference type="PANTHER" id="PTHR42770">
    <property type="entry name" value="AMINO ACID TRANSPORTER-RELATED"/>
    <property type="match status" value="1"/>
</dbReference>
<comment type="caution">
    <text evidence="7">The sequence shown here is derived from an EMBL/GenBank/DDBJ whole genome shotgun (WGS) entry which is preliminary data.</text>
</comment>
<evidence type="ECO:0000256" key="5">
    <source>
        <dbReference type="ARBA" id="ARBA00023136"/>
    </source>
</evidence>
<evidence type="ECO:0000256" key="2">
    <source>
        <dbReference type="ARBA" id="ARBA00022475"/>
    </source>
</evidence>
<feature type="transmembrane region" description="Helical" evidence="6">
    <location>
        <begin position="420"/>
        <end position="438"/>
    </location>
</feature>
<dbReference type="GO" id="GO:0022857">
    <property type="term" value="F:transmembrane transporter activity"/>
    <property type="evidence" value="ECO:0007669"/>
    <property type="project" value="InterPro"/>
</dbReference>
<feature type="transmembrane region" description="Helical" evidence="6">
    <location>
        <begin position="283"/>
        <end position="302"/>
    </location>
</feature>
<organism evidence="7 8">
    <name type="scientific">Povalibacter uvarum</name>
    <dbReference type="NCBI Taxonomy" id="732238"/>
    <lineage>
        <taxon>Bacteria</taxon>
        <taxon>Pseudomonadati</taxon>
        <taxon>Pseudomonadota</taxon>
        <taxon>Gammaproteobacteria</taxon>
        <taxon>Steroidobacterales</taxon>
        <taxon>Steroidobacteraceae</taxon>
        <taxon>Povalibacter</taxon>
    </lineage>
</organism>
<feature type="transmembrane region" description="Helical" evidence="6">
    <location>
        <begin position="198"/>
        <end position="218"/>
    </location>
</feature>
<dbReference type="EMBL" id="JACHHZ010000001">
    <property type="protein sequence ID" value="MBB6092231.1"/>
    <property type="molecule type" value="Genomic_DNA"/>
</dbReference>
<proteinExistence type="predicted"/>
<keyword evidence="8" id="KW-1185">Reference proteome</keyword>
<gene>
    <name evidence="7" type="ORF">HNQ60_001077</name>
</gene>
<dbReference type="PANTHER" id="PTHR42770:SF7">
    <property type="entry name" value="MEMBRANE PROTEIN"/>
    <property type="match status" value="1"/>
</dbReference>
<feature type="transmembrane region" description="Helical" evidence="6">
    <location>
        <begin position="356"/>
        <end position="375"/>
    </location>
</feature>
<dbReference type="Pfam" id="PF13520">
    <property type="entry name" value="AA_permease_2"/>
    <property type="match status" value="1"/>
</dbReference>
<evidence type="ECO:0000256" key="4">
    <source>
        <dbReference type="ARBA" id="ARBA00022989"/>
    </source>
</evidence>
<keyword evidence="5 6" id="KW-0472">Membrane</keyword>
<feature type="transmembrane region" description="Helical" evidence="6">
    <location>
        <begin position="54"/>
        <end position="73"/>
    </location>
</feature>
<keyword evidence="3 6" id="KW-0812">Transmembrane</keyword>
<feature type="transmembrane region" description="Helical" evidence="6">
    <location>
        <begin position="230"/>
        <end position="258"/>
    </location>
</feature>
<comment type="subcellular location">
    <subcellularLocation>
        <location evidence="1">Cell membrane</location>
        <topology evidence="1">Multi-pass membrane protein</topology>
    </subcellularLocation>
</comment>
<accession>A0A841HGI6</accession>
<keyword evidence="4 6" id="KW-1133">Transmembrane helix</keyword>
<feature type="transmembrane region" description="Helical" evidence="6">
    <location>
        <begin position="94"/>
        <end position="119"/>
    </location>
</feature>
<feature type="transmembrane region" description="Helical" evidence="6">
    <location>
        <begin position="131"/>
        <end position="151"/>
    </location>
</feature>
<evidence type="ECO:0000256" key="3">
    <source>
        <dbReference type="ARBA" id="ARBA00022692"/>
    </source>
</evidence>
<sequence length="451" mass="47175">MTTPAPGTGNPDALLSRELGVRQLAANIFNYTVGSGIFLLPATAVLALGTAAPLAYVACAIVIGLVVLCFAENGSRVSATGGAYAYVETAMGPFFGFVAGCLVFTTGMFAASAIFNGFVRSLFALVDVSPPVWVSKVLIVVIVGALVAINVRGVRNSARVLEGITLLKLLPLLLFVIIGAFFVKGDNLAWTTVPDMSTVLGSAGIMIFAFSGIEGATIPSGEVRNNSRTVPVAILLALGAATVLYLAIQFVALGIMGLDLANTGRTPLAEAAGVALGPTARTMMIAAALVSMFGYLTANVLSEPRGLFAMSRDGFLPSVLTRVDPHYRTPNTAIVIYGGMVTVIAIVGRFEWLTIFANLAALALYFLCSASTLILRRRDVRSDGDPFVIPGGPTVPVLSCAAISWLFYETVNNEAEGGITQLYALLVTLAIIVALYGLRQVRRRASAPTGQ</sequence>
<dbReference type="InterPro" id="IPR050367">
    <property type="entry name" value="APC_superfamily"/>
</dbReference>
<feature type="transmembrane region" description="Helical" evidence="6">
    <location>
        <begin position="28"/>
        <end position="48"/>
    </location>
</feature>
<evidence type="ECO:0000256" key="1">
    <source>
        <dbReference type="ARBA" id="ARBA00004651"/>
    </source>
</evidence>
<dbReference type="Proteomes" id="UP000588068">
    <property type="component" value="Unassembled WGS sequence"/>
</dbReference>
<evidence type="ECO:0000256" key="6">
    <source>
        <dbReference type="SAM" id="Phobius"/>
    </source>
</evidence>
<name>A0A841HGI6_9GAMM</name>
<dbReference type="PIRSF" id="PIRSF006060">
    <property type="entry name" value="AA_transporter"/>
    <property type="match status" value="1"/>
</dbReference>
<dbReference type="RefSeq" id="WP_184329973.1">
    <property type="nucleotide sequence ID" value="NZ_JACHHZ010000001.1"/>
</dbReference>
<dbReference type="Gene3D" id="1.20.1740.10">
    <property type="entry name" value="Amino acid/polyamine transporter I"/>
    <property type="match status" value="1"/>
</dbReference>
<keyword evidence="2" id="KW-1003">Cell membrane</keyword>
<reference evidence="7 8" key="1">
    <citation type="submission" date="2020-08" db="EMBL/GenBank/DDBJ databases">
        <title>Genomic Encyclopedia of Type Strains, Phase IV (KMG-IV): sequencing the most valuable type-strain genomes for metagenomic binning, comparative biology and taxonomic classification.</title>
        <authorList>
            <person name="Goeker M."/>
        </authorList>
    </citation>
    <scope>NUCLEOTIDE SEQUENCE [LARGE SCALE GENOMIC DNA]</scope>
    <source>
        <strain evidence="7 8">DSM 26723</strain>
    </source>
</reference>
<feature type="transmembrane region" description="Helical" evidence="6">
    <location>
        <begin position="387"/>
        <end position="408"/>
    </location>
</feature>
<dbReference type="AlphaFoldDB" id="A0A841HGI6"/>
<dbReference type="GO" id="GO:0005886">
    <property type="term" value="C:plasma membrane"/>
    <property type="evidence" value="ECO:0007669"/>
    <property type="project" value="UniProtKB-SubCell"/>
</dbReference>
<feature type="transmembrane region" description="Helical" evidence="6">
    <location>
        <begin position="163"/>
        <end position="183"/>
    </location>
</feature>
<evidence type="ECO:0000313" key="7">
    <source>
        <dbReference type="EMBL" id="MBB6092231.1"/>
    </source>
</evidence>
<evidence type="ECO:0000313" key="8">
    <source>
        <dbReference type="Proteomes" id="UP000588068"/>
    </source>
</evidence>
<dbReference type="InterPro" id="IPR002293">
    <property type="entry name" value="AA/rel_permease1"/>
</dbReference>
<feature type="transmembrane region" description="Helical" evidence="6">
    <location>
        <begin position="332"/>
        <end position="350"/>
    </location>
</feature>
<protein>
    <submittedName>
        <fullName evidence="7">Amino acid transporter</fullName>
    </submittedName>
</protein>